<evidence type="ECO:0000313" key="3">
    <source>
        <dbReference type="Proteomes" id="UP000237966"/>
    </source>
</evidence>
<protein>
    <submittedName>
        <fullName evidence="2">Uncharacterized protein</fullName>
    </submittedName>
</protein>
<dbReference type="EMBL" id="PSWU01000013">
    <property type="protein sequence ID" value="PPI13783.1"/>
    <property type="molecule type" value="Genomic_DNA"/>
</dbReference>
<name>A0A2S5Y4W9_9MICO</name>
<sequence>MPPEESRRQVVDFVRDSAKRVPVEGWGPRMGTAHADVCSLGGGEKGADYSYDYWAPRGTDFEGDARRVAEYWRSLGMSVRVTNTTPYPTVYGEGGPVLRASFVTAAADDMYNLGAVMPCIPGDRVELNKADQRRRDAGEVLPGDEGAPGLHDPRREPLTPATSSPTRPAGQ</sequence>
<dbReference type="Proteomes" id="UP000237966">
    <property type="component" value="Unassembled WGS sequence"/>
</dbReference>
<evidence type="ECO:0000313" key="2">
    <source>
        <dbReference type="EMBL" id="PPI13783.1"/>
    </source>
</evidence>
<comment type="caution">
    <text evidence="2">The sequence shown here is derived from an EMBL/GenBank/DDBJ whole genome shotgun (WGS) entry which is preliminary data.</text>
</comment>
<feature type="compositionally biased region" description="Polar residues" evidence="1">
    <location>
        <begin position="160"/>
        <end position="171"/>
    </location>
</feature>
<evidence type="ECO:0000256" key="1">
    <source>
        <dbReference type="SAM" id="MobiDB-lite"/>
    </source>
</evidence>
<dbReference type="AlphaFoldDB" id="A0A2S5Y4W9"/>
<reference evidence="2 3" key="1">
    <citation type="submission" date="2018-02" db="EMBL/GenBank/DDBJ databases">
        <title>Bacteriophage NCPPB3778 and a type I-E CRISPR drive the evolution of the US Biological Select Agent, Rathayibacter toxicus.</title>
        <authorList>
            <person name="Davis E.W.II."/>
            <person name="Tabima J.F."/>
            <person name="Weisberg A.J."/>
            <person name="Lopes L.D."/>
            <person name="Wiseman M.S."/>
            <person name="Wiseman M.S."/>
            <person name="Pupko T."/>
            <person name="Belcher M.S."/>
            <person name="Sechler A.J."/>
            <person name="Tancos M.A."/>
            <person name="Schroeder B.K."/>
            <person name="Murray T.D."/>
            <person name="Luster D.G."/>
            <person name="Schneider W.L."/>
            <person name="Rogers E."/>
            <person name="Andreote F.D."/>
            <person name="Grunwald N.J."/>
            <person name="Putnam M.L."/>
            <person name="Chang J.H."/>
        </authorList>
    </citation>
    <scope>NUCLEOTIDE SEQUENCE [LARGE SCALE GENOMIC DNA]</scope>
    <source>
        <strain evidence="2 3">FH99</strain>
    </source>
</reference>
<organism evidence="2 3">
    <name type="scientific">Rathayibacter toxicus</name>
    <dbReference type="NCBI Taxonomy" id="145458"/>
    <lineage>
        <taxon>Bacteria</taxon>
        <taxon>Bacillati</taxon>
        <taxon>Actinomycetota</taxon>
        <taxon>Actinomycetes</taxon>
        <taxon>Micrococcales</taxon>
        <taxon>Microbacteriaceae</taxon>
        <taxon>Rathayibacter</taxon>
    </lineage>
</organism>
<gene>
    <name evidence="2" type="ORF">C5C51_08670</name>
</gene>
<accession>A0A2S5Y4W9</accession>
<proteinExistence type="predicted"/>
<feature type="region of interest" description="Disordered" evidence="1">
    <location>
        <begin position="130"/>
        <end position="171"/>
    </location>
</feature>